<dbReference type="Proteomes" id="UP000288361">
    <property type="component" value="Unassembled WGS sequence"/>
</dbReference>
<reference evidence="2 3" key="1">
    <citation type="journal article" date="2011" name="Front. Microbiol.">
        <title>Genomic signatures of strain selection and enhancement in Bacillus atrophaeus var. globigii, a historical biowarfare simulant.</title>
        <authorList>
            <person name="Gibbons H.S."/>
            <person name="Broomall S.M."/>
            <person name="McNew L.A."/>
            <person name="Daligault H."/>
            <person name="Chapman C."/>
            <person name="Bruce D."/>
            <person name="Karavis M."/>
            <person name="Krepps M."/>
            <person name="McGregor P.A."/>
            <person name="Hong C."/>
            <person name="Park K.H."/>
            <person name="Akmal A."/>
            <person name="Feldman A."/>
            <person name="Lin J.S."/>
            <person name="Chang W.E."/>
            <person name="Higgs B.W."/>
            <person name="Demirev P."/>
            <person name="Lindquist J."/>
            <person name="Liem A."/>
            <person name="Fochler E."/>
            <person name="Read T.D."/>
            <person name="Tapia R."/>
            <person name="Johnson S."/>
            <person name="Bishop-Lilly K.A."/>
            <person name="Detter C."/>
            <person name="Han C."/>
            <person name="Sozhamannan S."/>
            <person name="Rosenzweig C.N."/>
            <person name="Skowronski E.W."/>
        </authorList>
    </citation>
    <scope>NUCLEOTIDE SEQUENCE [LARGE SCALE GENOMIC DNA]</scope>
    <source>
        <strain evidence="2 3">TPS4-2</strain>
    </source>
</reference>
<feature type="transmembrane region" description="Helical" evidence="1">
    <location>
        <begin position="12"/>
        <end position="41"/>
    </location>
</feature>
<keyword evidence="1" id="KW-0472">Membrane</keyword>
<gene>
    <name evidence="2" type="ORF">CWI73_07100</name>
</gene>
<proteinExistence type="predicted"/>
<evidence type="ECO:0000313" key="3">
    <source>
        <dbReference type="Proteomes" id="UP000288361"/>
    </source>
</evidence>
<accession>A0A432YS08</accession>
<name>A0A432YS08_9GAMM</name>
<keyword evidence="1" id="KW-0812">Transmembrane</keyword>
<evidence type="ECO:0000256" key="1">
    <source>
        <dbReference type="SAM" id="Phobius"/>
    </source>
</evidence>
<sequence>MQRLTNWLKTLSAIPLALGVIFLVLLPSILLSMLVVGVFDLLFLELAWMSWKAFWWVLGTWFVLALIMLANSSDKILFGLWR</sequence>
<organism evidence="2 3">
    <name type="scientific">Idiomarina piscisalsi</name>
    <dbReference type="NCBI Taxonomy" id="1096243"/>
    <lineage>
        <taxon>Bacteria</taxon>
        <taxon>Pseudomonadati</taxon>
        <taxon>Pseudomonadota</taxon>
        <taxon>Gammaproteobacteria</taxon>
        <taxon>Alteromonadales</taxon>
        <taxon>Idiomarinaceae</taxon>
        <taxon>Idiomarina</taxon>
    </lineage>
</organism>
<feature type="transmembrane region" description="Helical" evidence="1">
    <location>
        <begin position="53"/>
        <end position="72"/>
    </location>
</feature>
<evidence type="ECO:0000313" key="2">
    <source>
        <dbReference type="EMBL" id="RUO64453.1"/>
    </source>
</evidence>
<dbReference type="RefSeq" id="WP_126752139.1">
    <property type="nucleotide sequence ID" value="NZ_JBHUMT010000001.1"/>
</dbReference>
<comment type="caution">
    <text evidence="2">The sequence shown here is derived from an EMBL/GenBank/DDBJ whole genome shotgun (WGS) entry which is preliminary data.</text>
</comment>
<protein>
    <submittedName>
        <fullName evidence="2">Uncharacterized protein</fullName>
    </submittedName>
</protein>
<dbReference type="AlphaFoldDB" id="A0A432YS08"/>
<dbReference type="EMBL" id="PIQA01000004">
    <property type="protein sequence ID" value="RUO64453.1"/>
    <property type="molecule type" value="Genomic_DNA"/>
</dbReference>
<keyword evidence="1" id="KW-1133">Transmembrane helix</keyword>